<sequence length="307" mass="32511">MTLHIETPVFVADPDYSRSALPILLKMDAFQPSGSFKLRGLGLRCERDFAAGIRRFICASGGNAGFAAAYAARELGASMSIVVPESTSPEARDAIRRLGARLDVAGNSFDDAHAHARMLARGDGDASLLHPFDDPVLWEGHATLIDEVVARGHDFDCVILGVGGGGLMAGVAEGLDRHGLAHIPIIAVETFGADSLALSIEAGHVQTLPAITSIATSLGARAVAEHAFELTTKRPIIPLRVTDRDAVKACLRFADAFRVLVEPACGAALAALDVHPDIFRPFKRPLVEICGGIGVSLDRLTNWRIGP</sequence>
<dbReference type="GO" id="GO:0006565">
    <property type="term" value="P:L-serine catabolic process"/>
    <property type="evidence" value="ECO:0007669"/>
    <property type="project" value="TreeGrafter"/>
</dbReference>
<dbReference type="EC" id="4.3.1.17" evidence="3"/>
<evidence type="ECO:0000256" key="2">
    <source>
        <dbReference type="ARBA" id="ARBA00010869"/>
    </source>
</evidence>
<keyword evidence="4" id="KW-0663">Pyridoxal phosphate</keyword>
<dbReference type="Gene3D" id="3.40.50.1100">
    <property type="match status" value="2"/>
</dbReference>
<reference evidence="8 9" key="1">
    <citation type="journal article" date="2010" name="J. Bacteriol.">
        <title>Genome sequence of the dioxin-mineralizing bacterium Sphingomonas wittichii RW1.</title>
        <authorList>
            <person name="Miller T.R."/>
            <person name="Delcher A.L."/>
            <person name="Salzberg S.L."/>
            <person name="Saunders E."/>
            <person name="Detter J.C."/>
            <person name="Halden R.U."/>
        </authorList>
    </citation>
    <scope>NUCLEOTIDE SEQUENCE [LARGE SCALE GENOMIC DNA]</scope>
    <source>
        <strain evidence="9">DSM 6014 / CCUG 31198 / JCM 15750 / NBRC 105917 / EY 4224 / RW1</strain>
    </source>
</reference>
<dbReference type="Pfam" id="PF00291">
    <property type="entry name" value="PALP"/>
    <property type="match status" value="1"/>
</dbReference>
<comment type="catalytic activity">
    <reaction evidence="6">
        <text>L-serine = pyruvate + NH4(+)</text>
        <dbReference type="Rhea" id="RHEA:19169"/>
        <dbReference type="ChEBI" id="CHEBI:15361"/>
        <dbReference type="ChEBI" id="CHEBI:28938"/>
        <dbReference type="ChEBI" id="CHEBI:33384"/>
        <dbReference type="EC" id="4.3.1.17"/>
    </reaction>
</comment>
<dbReference type="PANTHER" id="PTHR48078:SF2">
    <property type="entry name" value="CATABOLIC L-SERINE_THREONINE DEHYDRATASE"/>
    <property type="match status" value="1"/>
</dbReference>
<name>A0A9J9HF93_RHIWR</name>
<evidence type="ECO:0000259" key="7">
    <source>
        <dbReference type="Pfam" id="PF00291"/>
    </source>
</evidence>
<dbReference type="GO" id="GO:0006567">
    <property type="term" value="P:L-threonine catabolic process"/>
    <property type="evidence" value="ECO:0007669"/>
    <property type="project" value="TreeGrafter"/>
</dbReference>
<dbReference type="AlphaFoldDB" id="A0A9J9HF93"/>
<dbReference type="Proteomes" id="UP000001989">
    <property type="component" value="Chromosome"/>
</dbReference>
<dbReference type="InterPro" id="IPR050147">
    <property type="entry name" value="Ser/Thr_Dehydratase"/>
</dbReference>
<keyword evidence="5" id="KW-0456">Lyase</keyword>
<dbReference type="InterPro" id="IPR001926">
    <property type="entry name" value="TrpB-like_PALP"/>
</dbReference>
<dbReference type="InterPro" id="IPR036052">
    <property type="entry name" value="TrpB-like_PALP_sf"/>
</dbReference>
<proteinExistence type="inferred from homology"/>
<protein>
    <recommendedName>
        <fullName evidence="3">L-serine ammonia-lyase</fullName>
        <ecNumber evidence="3">4.3.1.17</ecNumber>
    </recommendedName>
</protein>
<comment type="similarity">
    <text evidence="2">Belongs to the serine/threonine dehydratase family.</text>
</comment>
<dbReference type="PANTHER" id="PTHR48078">
    <property type="entry name" value="THREONINE DEHYDRATASE, MITOCHONDRIAL-RELATED"/>
    <property type="match status" value="1"/>
</dbReference>
<accession>A0A9J9HF93</accession>
<evidence type="ECO:0000313" key="8">
    <source>
        <dbReference type="EMBL" id="ABQ70477.1"/>
    </source>
</evidence>
<feature type="domain" description="Tryptophan synthase beta chain-like PALP" evidence="7">
    <location>
        <begin position="6"/>
        <end position="281"/>
    </location>
</feature>
<dbReference type="GO" id="GO:0004794">
    <property type="term" value="F:threonine deaminase activity"/>
    <property type="evidence" value="ECO:0007669"/>
    <property type="project" value="TreeGrafter"/>
</dbReference>
<dbReference type="EMBL" id="CP000699">
    <property type="protein sequence ID" value="ABQ70477.1"/>
    <property type="molecule type" value="Genomic_DNA"/>
</dbReference>
<evidence type="ECO:0000256" key="3">
    <source>
        <dbReference type="ARBA" id="ARBA00012093"/>
    </source>
</evidence>
<comment type="cofactor">
    <cofactor evidence="1">
        <name>pyridoxal 5'-phosphate</name>
        <dbReference type="ChEBI" id="CHEBI:597326"/>
    </cofactor>
</comment>
<evidence type="ECO:0000256" key="4">
    <source>
        <dbReference type="ARBA" id="ARBA00022898"/>
    </source>
</evidence>
<evidence type="ECO:0000256" key="6">
    <source>
        <dbReference type="ARBA" id="ARBA00049406"/>
    </source>
</evidence>
<dbReference type="GO" id="GO:0009097">
    <property type="term" value="P:isoleucine biosynthetic process"/>
    <property type="evidence" value="ECO:0007669"/>
    <property type="project" value="TreeGrafter"/>
</dbReference>
<dbReference type="SUPFAM" id="SSF53686">
    <property type="entry name" value="Tryptophan synthase beta subunit-like PLP-dependent enzymes"/>
    <property type="match status" value="1"/>
</dbReference>
<evidence type="ECO:0000256" key="5">
    <source>
        <dbReference type="ARBA" id="ARBA00023239"/>
    </source>
</evidence>
<dbReference type="KEGG" id="swi:Swit_4137"/>
<gene>
    <name evidence="8" type="ordered locus">Swit_4137</name>
</gene>
<keyword evidence="9" id="KW-1185">Reference proteome</keyword>
<evidence type="ECO:0000256" key="1">
    <source>
        <dbReference type="ARBA" id="ARBA00001933"/>
    </source>
</evidence>
<organism evidence="8 9">
    <name type="scientific">Rhizorhabdus wittichii (strain DSM 6014 / CCUG 31198 / JCM 15750 / NBRC 105917 / EY 4224 / RW1)</name>
    <name type="common">Sphingomonas wittichii</name>
    <dbReference type="NCBI Taxonomy" id="392499"/>
    <lineage>
        <taxon>Bacteria</taxon>
        <taxon>Pseudomonadati</taxon>
        <taxon>Pseudomonadota</taxon>
        <taxon>Alphaproteobacteria</taxon>
        <taxon>Sphingomonadales</taxon>
        <taxon>Sphingomonadaceae</taxon>
        <taxon>Rhizorhabdus</taxon>
    </lineage>
</organism>
<dbReference type="GO" id="GO:0003941">
    <property type="term" value="F:L-serine ammonia-lyase activity"/>
    <property type="evidence" value="ECO:0007669"/>
    <property type="project" value="UniProtKB-EC"/>
</dbReference>
<evidence type="ECO:0000313" key="9">
    <source>
        <dbReference type="Proteomes" id="UP000001989"/>
    </source>
</evidence>